<keyword evidence="4" id="KW-1185">Reference proteome</keyword>
<evidence type="ECO:0000313" key="3">
    <source>
        <dbReference type="EMBL" id="QTA80719.1"/>
    </source>
</evidence>
<sequence length="258" mass="29420">MNKQIYLILVLILSIFFSGCAVHKKIEKSGKNLDTPRDHLGFLDVYDPLESLNRRVYRFNTIVDNNLIEPVIRVYKKIIPLFVRDRITNFFSNIDDVLVMGNCLLQAKTEKTGEVAARIMVNSIFGIAGLWDPATNFGLIKYREDFGQTLGFYGVRPGPYIMLPILGPSTLRDSGGKLIDSLSKMYFVNLSNINTSTDLSLSTADSLEFRASFPFSYGDFDSPFEYDIVRVLYMDMRNLMINDGLYLEENKKVNNTEK</sequence>
<organism evidence="3 4">
    <name type="scientific">Desulfonema limicola</name>
    <dbReference type="NCBI Taxonomy" id="45656"/>
    <lineage>
        <taxon>Bacteria</taxon>
        <taxon>Pseudomonadati</taxon>
        <taxon>Thermodesulfobacteriota</taxon>
        <taxon>Desulfobacteria</taxon>
        <taxon>Desulfobacterales</taxon>
        <taxon>Desulfococcaceae</taxon>
        <taxon>Desulfonema</taxon>
    </lineage>
</organism>
<name>A0A975B845_9BACT</name>
<proteinExistence type="inferred from homology"/>
<protein>
    <submittedName>
        <fullName evidence="3">Lipoprotein, MlaA-like</fullName>
    </submittedName>
</protein>
<dbReference type="Pfam" id="PF04333">
    <property type="entry name" value="MlaA"/>
    <property type="match status" value="1"/>
</dbReference>
<dbReference type="AlphaFoldDB" id="A0A975B845"/>
<dbReference type="Proteomes" id="UP000663720">
    <property type="component" value="Chromosome"/>
</dbReference>
<dbReference type="RefSeq" id="WP_207692331.1">
    <property type="nucleotide sequence ID" value="NZ_CP061799.1"/>
</dbReference>
<dbReference type="KEGG" id="dli:dnl_30320"/>
<keyword evidence="2" id="KW-0732">Signal</keyword>
<dbReference type="EMBL" id="CP061799">
    <property type="protein sequence ID" value="QTA80719.1"/>
    <property type="molecule type" value="Genomic_DNA"/>
</dbReference>
<evidence type="ECO:0000313" key="4">
    <source>
        <dbReference type="Proteomes" id="UP000663720"/>
    </source>
</evidence>
<accession>A0A975B845</accession>
<keyword evidence="3" id="KW-0449">Lipoprotein</keyword>
<reference evidence="3" key="1">
    <citation type="journal article" date="2021" name="Microb. Physiol.">
        <title>Proteogenomic Insights into the Physiology of Marine, Sulfate-Reducing, Filamentous Desulfonema limicola and Desulfonema magnum.</title>
        <authorList>
            <person name="Schnaars V."/>
            <person name="Wohlbrand L."/>
            <person name="Scheve S."/>
            <person name="Hinrichs C."/>
            <person name="Reinhardt R."/>
            <person name="Rabus R."/>
        </authorList>
    </citation>
    <scope>NUCLEOTIDE SEQUENCE</scope>
    <source>
        <strain evidence="3">5ac10</strain>
    </source>
</reference>
<dbReference type="GO" id="GO:0016020">
    <property type="term" value="C:membrane"/>
    <property type="evidence" value="ECO:0007669"/>
    <property type="project" value="InterPro"/>
</dbReference>
<dbReference type="PROSITE" id="PS51257">
    <property type="entry name" value="PROKAR_LIPOPROTEIN"/>
    <property type="match status" value="1"/>
</dbReference>
<dbReference type="PANTHER" id="PTHR30035:SF3">
    <property type="entry name" value="INTERMEMBRANE PHOSPHOLIPID TRANSPORT SYSTEM LIPOPROTEIN MLAA"/>
    <property type="match status" value="1"/>
</dbReference>
<evidence type="ECO:0000256" key="2">
    <source>
        <dbReference type="ARBA" id="ARBA00022729"/>
    </source>
</evidence>
<dbReference type="PANTHER" id="PTHR30035">
    <property type="entry name" value="LIPOPROTEIN VACJ-RELATED"/>
    <property type="match status" value="1"/>
</dbReference>
<dbReference type="PRINTS" id="PR01805">
    <property type="entry name" value="VACJLIPOPROT"/>
</dbReference>
<gene>
    <name evidence="3" type="ORF">dnl_30320</name>
</gene>
<evidence type="ECO:0000256" key="1">
    <source>
        <dbReference type="ARBA" id="ARBA00010634"/>
    </source>
</evidence>
<dbReference type="GO" id="GO:0120010">
    <property type="term" value="P:intermembrane phospholipid transfer"/>
    <property type="evidence" value="ECO:0007669"/>
    <property type="project" value="TreeGrafter"/>
</dbReference>
<dbReference type="InterPro" id="IPR007428">
    <property type="entry name" value="MlaA"/>
</dbReference>
<comment type="similarity">
    <text evidence="1">Belongs to the MlaA family.</text>
</comment>